<name>W1NJ09_AMBTC</name>
<evidence type="ECO:0000313" key="2">
    <source>
        <dbReference type="EMBL" id="ERM95456.1"/>
    </source>
</evidence>
<proteinExistence type="predicted"/>
<gene>
    <name evidence="2" type="ORF">AMTR_s00008p00259640</name>
</gene>
<evidence type="ECO:0000313" key="3">
    <source>
        <dbReference type="Proteomes" id="UP000017836"/>
    </source>
</evidence>
<dbReference type="AlphaFoldDB" id="W1NJ09"/>
<dbReference type="HOGENOM" id="CLU_2088068_0_0_1"/>
<organism evidence="2 3">
    <name type="scientific">Amborella trichopoda</name>
    <dbReference type="NCBI Taxonomy" id="13333"/>
    <lineage>
        <taxon>Eukaryota</taxon>
        <taxon>Viridiplantae</taxon>
        <taxon>Streptophyta</taxon>
        <taxon>Embryophyta</taxon>
        <taxon>Tracheophyta</taxon>
        <taxon>Spermatophyta</taxon>
        <taxon>Magnoliopsida</taxon>
        <taxon>Amborellales</taxon>
        <taxon>Amborellaceae</taxon>
        <taxon>Amborella</taxon>
    </lineage>
</organism>
<feature type="region of interest" description="Disordered" evidence="1">
    <location>
        <begin position="45"/>
        <end position="89"/>
    </location>
</feature>
<dbReference type="Gramene" id="ERM95456">
    <property type="protein sequence ID" value="ERM95456"/>
    <property type="gene ID" value="AMTR_s00008p00259640"/>
</dbReference>
<reference evidence="3" key="1">
    <citation type="journal article" date="2013" name="Science">
        <title>The Amborella genome and the evolution of flowering plants.</title>
        <authorList>
            <consortium name="Amborella Genome Project"/>
        </authorList>
    </citation>
    <scope>NUCLEOTIDE SEQUENCE [LARGE SCALE GENOMIC DNA]</scope>
</reference>
<dbReference type="Proteomes" id="UP000017836">
    <property type="component" value="Unassembled WGS sequence"/>
</dbReference>
<dbReference type="EMBL" id="KI397486">
    <property type="protein sequence ID" value="ERM95456.1"/>
    <property type="molecule type" value="Genomic_DNA"/>
</dbReference>
<feature type="compositionally biased region" description="Polar residues" evidence="1">
    <location>
        <begin position="63"/>
        <end position="81"/>
    </location>
</feature>
<accession>W1NJ09</accession>
<protein>
    <submittedName>
        <fullName evidence="2">Uncharacterized protein</fullName>
    </submittedName>
</protein>
<sequence length="117" mass="12550">MEYVSDIDRRPVPFHCEVATLPLPLRMLPGFLGFGVRVSIYVGRRPSHRGKAPVEEDGAGASESVQGVSSHPSSRGAAQSSRDAEGVGCDIPDLVDGGAFFDEDTVPPSGFLTYEEW</sequence>
<evidence type="ECO:0000256" key="1">
    <source>
        <dbReference type="SAM" id="MobiDB-lite"/>
    </source>
</evidence>
<keyword evidence="3" id="KW-1185">Reference proteome</keyword>